<organism evidence="1 2">
    <name type="scientific">Pontibacter populi</name>
    <dbReference type="NCBI Taxonomy" id="890055"/>
    <lineage>
        <taxon>Bacteria</taxon>
        <taxon>Pseudomonadati</taxon>
        <taxon>Bacteroidota</taxon>
        <taxon>Cytophagia</taxon>
        <taxon>Cytophagales</taxon>
        <taxon>Hymenobacteraceae</taxon>
        <taxon>Pontibacter</taxon>
    </lineage>
</organism>
<name>A0ABS6X646_9BACT</name>
<evidence type="ECO:0000313" key="2">
    <source>
        <dbReference type="Proteomes" id="UP000774935"/>
    </source>
</evidence>
<protein>
    <submittedName>
        <fullName evidence="1">Uncharacterized protein</fullName>
    </submittedName>
</protein>
<dbReference type="EMBL" id="JAHWXQ010000001">
    <property type="protein sequence ID" value="MBW3363462.1"/>
    <property type="molecule type" value="Genomic_DNA"/>
</dbReference>
<accession>A0ABS6X646</accession>
<evidence type="ECO:0000313" key="1">
    <source>
        <dbReference type="EMBL" id="MBW3363462.1"/>
    </source>
</evidence>
<sequence>MENTLKLSICTGKIPFYTFHKLYFSRHYLIGNYSIIPDGWKQFDSGMNIATSQCLNIF</sequence>
<gene>
    <name evidence="1" type="ORF">KYK27_00275</name>
</gene>
<dbReference type="Proteomes" id="UP000774935">
    <property type="component" value="Unassembled WGS sequence"/>
</dbReference>
<proteinExistence type="predicted"/>
<keyword evidence="2" id="KW-1185">Reference proteome</keyword>
<comment type="caution">
    <text evidence="1">The sequence shown here is derived from an EMBL/GenBank/DDBJ whole genome shotgun (WGS) entry which is preliminary data.</text>
</comment>
<reference evidence="1 2" key="1">
    <citation type="submission" date="2021-07" db="EMBL/GenBank/DDBJ databases">
        <authorList>
            <person name="Kim M.K."/>
        </authorList>
    </citation>
    <scope>NUCLEOTIDE SEQUENCE [LARGE SCALE GENOMIC DNA]</scope>
    <source>
        <strain evidence="1 2">HLY7-15</strain>
    </source>
</reference>